<evidence type="ECO:0000313" key="5">
    <source>
        <dbReference type="EMBL" id="AWK76226.1"/>
    </source>
</evidence>
<geneLocation type="plasmid" evidence="6">
    <name>prb98</name>
</geneLocation>
<evidence type="ECO:0008006" key="7">
    <source>
        <dbReference type="Google" id="ProtNLM"/>
    </source>
</evidence>
<organism evidence="5 6">
    <name type="scientific">Rhodococcus oxybenzonivorans</name>
    <dbReference type="NCBI Taxonomy" id="1990687"/>
    <lineage>
        <taxon>Bacteria</taxon>
        <taxon>Bacillati</taxon>
        <taxon>Actinomycetota</taxon>
        <taxon>Actinomycetes</taxon>
        <taxon>Mycobacteriales</taxon>
        <taxon>Nocardiaceae</taxon>
        <taxon>Rhodococcus</taxon>
    </lineage>
</organism>
<dbReference type="GO" id="GO:0016746">
    <property type="term" value="F:acyltransferase activity"/>
    <property type="evidence" value="ECO:0007669"/>
    <property type="project" value="InterPro"/>
</dbReference>
<dbReference type="OrthoDB" id="4113332at2"/>
<dbReference type="InterPro" id="IPR055370">
    <property type="entry name" value="Lsr2_DNA-bd"/>
</dbReference>
<feature type="compositionally biased region" description="Basic and acidic residues" evidence="2">
    <location>
        <begin position="72"/>
        <end position="81"/>
    </location>
</feature>
<reference evidence="5 6" key="1">
    <citation type="submission" date="2017-05" db="EMBL/GenBank/DDBJ databases">
        <title>Isolation of Rhodococcus sp. S2-17 biodegrading of BP-3.</title>
        <authorList>
            <person name="Lee Y."/>
            <person name="Kim K.H."/>
            <person name="Chun B.H."/>
            <person name="Jung H.S."/>
            <person name="Jeon C.O."/>
        </authorList>
    </citation>
    <scope>NUCLEOTIDE SEQUENCE [LARGE SCALE GENOMIC DNA]</scope>
    <source>
        <strain evidence="5 6">S2-17</strain>
        <plasmid evidence="6">prb98</plasmid>
    </source>
</reference>
<proteinExistence type="predicted"/>
<evidence type="ECO:0000259" key="4">
    <source>
        <dbReference type="Pfam" id="PF23359"/>
    </source>
</evidence>
<evidence type="ECO:0000256" key="1">
    <source>
        <dbReference type="ARBA" id="ARBA00023125"/>
    </source>
</evidence>
<dbReference type="Proteomes" id="UP000245711">
    <property type="component" value="Plasmid pRB98"/>
</dbReference>
<dbReference type="EMBL" id="CP021355">
    <property type="protein sequence ID" value="AWK76226.1"/>
    <property type="molecule type" value="Genomic_DNA"/>
</dbReference>
<keyword evidence="1" id="KW-0238">DNA-binding</keyword>
<dbReference type="Pfam" id="PF23359">
    <property type="entry name" value="Lsr2_DNA-bd"/>
    <property type="match status" value="1"/>
</dbReference>
<dbReference type="Pfam" id="PF11774">
    <property type="entry name" value="Lsr2"/>
    <property type="match status" value="1"/>
</dbReference>
<dbReference type="GO" id="GO:0003677">
    <property type="term" value="F:DNA binding"/>
    <property type="evidence" value="ECO:0007669"/>
    <property type="project" value="UniProtKB-KW"/>
</dbReference>
<evidence type="ECO:0000256" key="2">
    <source>
        <dbReference type="SAM" id="MobiDB-lite"/>
    </source>
</evidence>
<sequence length="109" mass="12046">MVVERLDDIDGTPIKDGKGETIAFSVNGVDYEIDLKVKNAREFHGTFNYYIEHAARMGGRKRRSTPAGASSDGRKRANDIREWATAQGYEVSSRGSIPAQLEDAYNAAH</sequence>
<dbReference type="AlphaFoldDB" id="A0A2S2C5R8"/>
<feature type="domain" description="Lsr2 DNA-binding" evidence="4">
    <location>
        <begin position="74"/>
        <end position="108"/>
    </location>
</feature>
<feature type="region of interest" description="Disordered" evidence="2">
    <location>
        <begin position="56"/>
        <end position="81"/>
    </location>
</feature>
<gene>
    <name evidence="5" type="ORF">CBI38_32585</name>
</gene>
<protein>
    <recommendedName>
        <fullName evidence="7">Lysyl tRNA synthetase-like protein</fullName>
    </recommendedName>
</protein>
<dbReference type="InterPro" id="IPR024412">
    <property type="entry name" value="Lsr2_dim_dom"/>
</dbReference>
<dbReference type="Gene3D" id="3.30.60.230">
    <property type="entry name" value="Lsr2, dimerization domain"/>
    <property type="match status" value="1"/>
</dbReference>
<accession>A0A2S2C5R8</accession>
<dbReference type="InterPro" id="IPR042261">
    <property type="entry name" value="Lsr2-like_dimerization"/>
</dbReference>
<dbReference type="Gene3D" id="4.10.320.10">
    <property type="entry name" value="E3-binding domain"/>
    <property type="match status" value="1"/>
</dbReference>
<keyword evidence="5" id="KW-0614">Plasmid</keyword>
<feature type="domain" description="Lsr2 dimerization" evidence="3">
    <location>
        <begin position="2"/>
        <end position="57"/>
    </location>
</feature>
<evidence type="ECO:0000313" key="6">
    <source>
        <dbReference type="Proteomes" id="UP000245711"/>
    </source>
</evidence>
<name>A0A2S2C5R8_9NOCA</name>
<evidence type="ECO:0000259" key="3">
    <source>
        <dbReference type="Pfam" id="PF11774"/>
    </source>
</evidence>
<dbReference type="InterPro" id="IPR036625">
    <property type="entry name" value="E3-bd_dom_sf"/>
</dbReference>
<keyword evidence="6" id="KW-1185">Reference proteome</keyword>
<dbReference type="KEGG" id="roz:CBI38_32585"/>
<dbReference type="RefSeq" id="WP_109335694.1">
    <property type="nucleotide sequence ID" value="NZ_CP021355.1"/>
</dbReference>